<name>A0A318IRJ9_9BURK</name>
<reference evidence="1 2" key="1">
    <citation type="submission" date="2018-05" db="EMBL/GenBank/DDBJ databases">
        <title>Genomic Encyclopedia of Type Strains, Phase IV (KMG-IV): sequencing the most valuable type-strain genomes for metagenomic binning, comparative biology and taxonomic classification.</title>
        <authorList>
            <person name="Goeker M."/>
        </authorList>
    </citation>
    <scope>NUCLEOTIDE SEQUENCE [LARGE SCALE GENOMIC DNA]</scope>
    <source>
        <strain evidence="1 2">DSM 19792</strain>
    </source>
</reference>
<protein>
    <submittedName>
        <fullName evidence="1">Uncharacterized protein</fullName>
    </submittedName>
</protein>
<evidence type="ECO:0000313" key="1">
    <source>
        <dbReference type="EMBL" id="PXX35294.1"/>
    </source>
</evidence>
<gene>
    <name evidence="1" type="ORF">DFR42_12129</name>
</gene>
<dbReference type="AlphaFoldDB" id="A0A318IRJ9"/>
<accession>A0A318IRJ9</accession>
<keyword evidence="2" id="KW-1185">Reference proteome</keyword>
<organism evidence="1 2">
    <name type="scientific">Undibacterium pigrum</name>
    <dbReference type="NCBI Taxonomy" id="401470"/>
    <lineage>
        <taxon>Bacteria</taxon>
        <taxon>Pseudomonadati</taxon>
        <taxon>Pseudomonadota</taxon>
        <taxon>Betaproteobacteria</taxon>
        <taxon>Burkholderiales</taxon>
        <taxon>Oxalobacteraceae</taxon>
        <taxon>Undibacterium</taxon>
    </lineage>
</organism>
<sequence length="128" mass="14803">MPFTIRLTKIIEKASHMASIFIHETDASKLQQFDVENLDDYSHVCMDELLTLDFEIMCQGTGQRWCLDQPFIYDESNGLVLCLLHPTGLDTVLSLPPDEDDIRADDMDKLRRFINVHGKQHIFELSTF</sequence>
<proteinExistence type="predicted"/>
<evidence type="ECO:0000313" key="2">
    <source>
        <dbReference type="Proteomes" id="UP000247792"/>
    </source>
</evidence>
<comment type="caution">
    <text evidence="1">The sequence shown here is derived from an EMBL/GenBank/DDBJ whole genome shotgun (WGS) entry which is preliminary data.</text>
</comment>
<dbReference type="EMBL" id="QJKB01000021">
    <property type="protein sequence ID" value="PXX35294.1"/>
    <property type="molecule type" value="Genomic_DNA"/>
</dbReference>
<dbReference type="Proteomes" id="UP000247792">
    <property type="component" value="Unassembled WGS sequence"/>
</dbReference>